<evidence type="ECO:0000256" key="1">
    <source>
        <dbReference type="SAM" id="MobiDB-lite"/>
    </source>
</evidence>
<keyword evidence="4" id="KW-1185">Reference proteome</keyword>
<protein>
    <submittedName>
        <fullName evidence="3">Uncharacterized protein</fullName>
    </submittedName>
</protein>
<gene>
    <name evidence="3" type="ORF">VSS30_04265</name>
</gene>
<reference evidence="3 4" key="1">
    <citation type="submission" date="2024-01" db="EMBL/GenBank/DDBJ databases">
        <title>Genome mining of biosynthetic gene clusters to explore secondary metabolites of Streptomyces sp.</title>
        <authorList>
            <person name="Baig A."/>
            <person name="Ajitkumar Shintre N."/>
            <person name="Kumar H."/>
            <person name="Anbarasu A."/>
            <person name="Ramaiah S."/>
        </authorList>
    </citation>
    <scope>NUCLEOTIDE SEQUENCE [LARGE SCALE GENOMIC DNA]</scope>
    <source>
        <strain evidence="3 4">A03</strain>
    </source>
</reference>
<evidence type="ECO:0000313" key="3">
    <source>
        <dbReference type="EMBL" id="MFB8748014.1"/>
    </source>
</evidence>
<dbReference type="Proteomes" id="UP001585018">
    <property type="component" value="Unassembled WGS sequence"/>
</dbReference>
<sequence length="142" mass="14997">MADARRIDASPLRIRGVVDRVVQVKGGTKVHVSYRVDGHRFTTDDLPVAGNAGPESSERGTAVCLEAAATDPGTVRLCGQKYPTGDDVLPALGLLTAAGIAGTAMSAGWFTTTARQRRRTAHRTAPRPPDDGSALHEDDPRP</sequence>
<proteinExistence type="predicted"/>
<evidence type="ECO:0000313" key="4">
    <source>
        <dbReference type="Proteomes" id="UP001585018"/>
    </source>
</evidence>
<feature type="region of interest" description="Disordered" evidence="1">
    <location>
        <begin position="114"/>
        <end position="142"/>
    </location>
</feature>
<feature type="compositionally biased region" description="Basic and acidic residues" evidence="1">
    <location>
        <begin position="128"/>
        <end position="142"/>
    </location>
</feature>
<keyword evidence="2" id="KW-0812">Transmembrane</keyword>
<feature type="compositionally biased region" description="Basic residues" evidence="1">
    <location>
        <begin position="115"/>
        <end position="125"/>
    </location>
</feature>
<name>A0ABV5D9C4_9ACTN</name>
<keyword evidence="2" id="KW-1133">Transmembrane helix</keyword>
<keyword evidence="2" id="KW-0472">Membrane</keyword>
<dbReference type="EMBL" id="JAYMRR010000002">
    <property type="protein sequence ID" value="MFB8748014.1"/>
    <property type="molecule type" value="Genomic_DNA"/>
</dbReference>
<comment type="caution">
    <text evidence="3">The sequence shown here is derived from an EMBL/GenBank/DDBJ whole genome shotgun (WGS) entry which is preliminary data.</text>
</comment>
<accession>A0ABV5D9C4</accession>
<feature type="transmembrane region" description="Helical" evidence="2">
    <location>
        <begin position="91"/>
        <end position="110"/>
    </location>
</feature>
<organism evidence="3 4">
    <name type="scientific">Streptomyces parvulus</name>
    <dbReference type="NCBI Taxonomy" id="146923"/>
    <lineage>
        <taxon>Bacteria</taxon>
        <taxon>Bacillati</taxon>
        <taxon>Actinomycetota</taxon>
        <taxon>Actinomycetes</taxon>
        <taxon>Kitasatosporales</taxon>
        <taxon>Streptomycetaceae</taxon>
        <taxon>Streptomyces</taxon>
    </lineage>
</organism>
<dbReference type="RefSeq" id="WP_360011911.1">
    <property type="nucleotide sequence ID" value="NZ_JAYMRR010000002.1"/>
</dbReference>
<evidence type="ECO:0000256" key="2">
    <source>
        <dbReference type="SAM" id="Phobius"/>
    </source>
</evidence>